<protein>
    <submittedName>
        <fullName evidence="1">Uncharacterized protein</fullName>
    </submittedName>
</protein>
<name>A0A376BTP3_9NEIS</name>
<dbReference type="Proteomes" id="UP000254209">
    <property type="component" value="Unassembled WGS sequence"/>
</dbReference>
<evidence type="ECO:0000313" key="1">
    <source>
        <dbReference type="EMBL" id="SSY80352.1"/>
    </source>
</evidence>
<dbReference type="RefSeq" id="WP_115723679.1">
    <property type="nucleotide sequence ID" value="NZ_UFSO01000003.1"/>
</dbReference>
<dbReference type="EMBL" id="UFSO01000003">
    <property type="protein sequence ID" value="SSY80352.1"/>
    <property type="molecule type" value="Genomic_DNA"/>
</dbReference>
<reference evidence="1 2" key="1">
    <citation type="submission" date="2018-06" db="EMBL/GenBank/DDBJ databases">
        <authorList>
            <consortium name="Pathogen Informatics"/>
            <person name="Doyle S."/>
        </authorList>
    </citation>
    <scope>NUCLEOTIDE SEQUENCE [LARGE SCALE GENOMIC DNA]</scope>
    <source>
        <strain evidence="1 2">NCTC10283</strain>
    </source>
</reference>
<keyword evidence="2" id="KW-1185">Reference proteome</keyword>
<organism evidence="1 2">
    <name type="scientific">Alysiella crassa</name>
    <dbReference type="NCBI Taxonomy" id="153491"/>
    <lineage>
        <taxon>Bacteria</taxon>
        <taxon>Pseudomonadati</taxon>
        <taxon>Pseudomonadota</taxon>
        <taxon>Betaproteobacteria</taxon>
        <taxon>Neisseriales</taxon>
        <taxon>Neisseriaceae</taxon>
        <taxon>Alysiella</taxon>
    </lineage>
</organism>
<dbReference type="AlphaFoldDB" id="A0A376BTP3"/>
<proteinExistence type="predicted"/>
<sequence length="65" mass="7166">MNNLRRVSACTHAVSGSLKANTQYGYGKIVGASTHPTKEYLLKQLVNFYNSGSLKIIFLLFDKSA</sequence>
<evidence type="ECO:0000313" key="2">
    <source>
        <dbReference type="Proteomes" id="UP000254209"/>
    </source>
</evidence>
<gene>
    <name evidence="1" type="ORF">NCTC10283_01909</name>
</gene>
<accession>A0A376BTP3</accession>